<dbReference type="InterPro" id="IPR028994">
    <property type="entry name" value="Integrin_alpha_N"/>
</dbReference>
<evidence type="ECO:0000313" key="4">
    <source>
        <dbReference type="Proteomes" id="UP000239747"/>
    </source>
</evidence>
<proteinExistence type="predicted"/>
<dbReference type="PANTHER" id="PTHR44103:SF1">
    <property type="entry name" value="PROPROTEIN CONVERTASE P"/>
    <property type="match status" value="1"/>
</dbReference>
<evidence type="ECO:0000256" key="1">
    <source>
        <dbReference type="ARBA" id="ARBA00022729"/>
    </source>
</evidence>
<keyword evidence="1 2" id="KW-0732">Signal</keyword>
<dbReference type="Proteomes" id="UP000239747">
    <property type="component" value="Unassembled WGS sequence"/>
</dbReference>
<evidence type="ECO:0000256" key="2">
    <source>
        <dbReference type="SAM" id="SignalP"/>
    </source>
</evidence>
<feature type="chain" id="PRO_5015511393" description="VCBS repeat-containing protein" evidence="2">
    <location>
        <begin position="21"/>
        <end position="141"/>
    </location>
</feature>
<dbReference type="OrthoDB" id="9816120at2"/>
<dbReference type="PANTHER" id="PTHR44103">
    <property type="entry name" value="PROPROTEIN CONVERTASE P"/>
    <property type="match status" value="1"/>
</dbReference>
<protein>
    <recommendedName>
        <fullName evidence="5">VCBS repeat-containing protein</fullName>
    </recommendedName>
</protein>
<accession>A0A2S7UBS6</accession>
<dbReference type="SUPFAM" id="SSF69318">
    <property type="entry name" value="Integrin alpha N-terminal domain"/>
    <property type="match status" value="1"/>
</dbReference>
<dbReference type="InterPro" id="IPR013517">
    <property type="entry name" value="FG-GAP"/>
</dbReference>
<comment type="caution">
    <text evidence="3">The sequence shown here is derived from an EMBL/GenBank/DDBJ whole genome shotgun (WGS) entry which is preliminary data.</text>
</comment>
<gene>
    <name evidence="3" type="ORF">BST92_07310</name>
</gene>
<dbReference type="EMBL" id="MTPW01000001">
    <property type="protein sequence ID" value="PQJ31743.1"/>
    <property type="molecule type" value="Genomic_DNA"/>
</dbReference>
<dbReference type="Pfam" id="PF13517">
    <property type="entry name" value="FG-GAP_3"/>
    <property type="match status" value="1"/>
</dbReference>
<reference evidence="3 4" key="1">
    <citation type="submission" date="2017-01" db="EMBL/GenBank/DDBJ databases">
        <title>Trade-off between light-utilization and light-protection in marine flavobacteria.</title>
        <authorList>
            <person name="Kumagai Y."/>
            <person name="Yoshizawa S."/>
            <person name="Kogure K."/>
            <person name="Iwasaki W."/>
        </authorList>
    </citation>
    <scope>NUCLEOTIDE SEQUENCE [LARGE SCALE GENOMIC DNA]</scope>
    <source>
        <strain evidence="3 4">KCTC 32109</strain>
    </source>
</reference>
<evidence type="ECO:0000313" key="3">
    <source>
        <dbReference type="EMBL" id="PQJ31743.1"/>
    </source>
</evidence>
<keyword evidence="4" id="KW-1185">Reference proteome</keyword>
<dbReference type="RefSeq" id="WP_105070856.1">
    <property type="nucleotide sequence ID" value="NZ_MTPW01000001.1"/>
</dbReference>
<organism evidence="3 4">
    <name type="scientific">Nonlabens arenilitoris</name>
    <dbReference type="NCBI Taxonomy" id="1217969"/>
    <lineage>
        <taxon>Bacteria</taxon>
        <taxon>Pseudomonadati</taxon>
        <taxon>Bacteroidota</taxon>
        <taxon>Flavobacteriia</taxon>
        <taxon>Flavobacteriales</taxon>
        <taxon>Flavobacteriaceae</taxon>
        <taxon>Nonlabens</taxon>
    </lineage>
</organism>
<name>A0A2S7UBS6_9FLAO</name>
<evidence type="ECO:0008006" key="5">
    <source>
        <dbReference type="Google" id="ProtNLM"/>
    </source>
</evidence>
<sequence length="141" mass="15450">MKIKLLLTLLVIPVLSYCQFQTDILTRYNNIVDSHVEDLDGNGYLDIVAVTSDGTLSHWLNNSSGFSNEVIVDETFLSLKSIDVIDLDGDSDLDFLIGENNSVSAYYNDGNGNYTSDYINGNALHSNAIAGDCGGLRFFII</sequence>
<dbReference type="AlphaFoldDB" id="A0A2S7UBS6"/>
<feature type="signal peptide" evidence="2">
    <location>
        <begin position="1"/>
        <end position="20"/>
    </location>
</feature>